<reference evidence="1" key="1">
    <citation type="submission" date="2022-03" db="EMBL/GenBank/DDBJ databases">
        <authorList>
            <person name="Alioto T."/>
            <person name="Alioto T."/>
            <person name="Gomez Garrido J."/>
        </authorList>
    </citation>
    <scope>NUCLEOTIDE SEQUENCE</scope>
</reference>
<name>A0AAD1SR73_PELCU</name>
<gene>
    <name evidence="1" type="ORF">PECUL_23A006603</name>
</gene>
<dbReference type="AlphaFoldDB" id="A0AAD1SR73"/>
<keyword evidence="2" id="KW-1185">Reference proteome</keyword>
<proteinExistence type="predicted"/>
<organism evidence="1 2">
    <name type="scientific">Pelobates cultripes</name>
    <name type="common">Western spadefoot toad</name>
    <dbReference type="NCBI Taxonomy" id="61616"/>
    <lineage>
        <taxon>Eukaryota</taxon>
        <taxon>Metazoa</taxon>
        <taxon>Chordata</taxon>
        <taxon>Craniata</taxon>
        <taxon>Vertebrata</taxon>
        <taxon>Euteleostomi</taxon>
        <taxon>Amphibia</taxon>
        <taxon>Batrachia</taxon>
        <taxon>Anura</taxon>
        <taxon>Pelobatoidea</taxon>
        <taxon>Pelobatidae</taxon>
        <taxon>Pelobates</taxon>
    </lineage>
</organism>
<dbReference type="EMBL" id="OW240918">
    <property type="protein sequence ID" value="CAH2308039.1"/>
    <property type="molecule type" value="Genomic_DNA"/>
</dbReference>
<protein>
    <submittedName>
        <fullName evidence="1">Uncharacterized protein</fullName>
    </submittedName>
</protein>
<evidence type="ECO:0000313" key="2">
    <source>
        <dbReference type="Proteomes" id="UP001295444"/>
    </source>
</evidence>
<evidence type="ECO:0000313" key="1">
    <source>
        <dbReference type="EMBL" id="CAH2308039.1"/>
    </source>
</evidence>
<sequence>MAYPAGNSISEAELQKAEADKASWWTYLPAPHLRGNPVKVTHRRVEHAKGESQLGKICSGRSV</sequence>
<accession>A0AAD1SR73</accession>
<dbReference type="Proteomes" id="UP001295444">
    <property type="component" value="Chromosome 07"/>
</dbReference>